<proteinExistence type="predicted"/>
<accession>A0ABS5LB52</accession>
<organism evidence="1 2">
    <name type="scientific">Metabacillus flavus</name>
    <dbReference type="NCBI Taxonomy" id="2823519"/>
    <lineage>
        <taxon>Bacteria</taxon>
        <taxon>Bacillati</taxon>
        <taxon>Bacillota</taxon>
        <taxon>Bacilli</taxon>
        <taxon>Bacillales</taxon>
        <taxon>Bacillaceae</taxon>
        <taxon>Metabacillus</taxon>
    </lineage>
</organism>
<gene>
    <name evidence="1" type="ORF">J9317_04120</name>
</gene>
<name>A0ABS5LB52_9BACI</name>
<reference evidence="1 2" key="1">
    <citation type="submission" date="2021-04" db="EMBL/GenBank/DDBJ databases">
        <title>Metabacillus sp. strain KIGAM252 whole genome sequence.</title>
        <authorList>
            <person name="Seo M.-J."/>
            <person name="Cho E.-S."/>
            <person name="Hwang C.Y."/>
            <person name="Yoon D.J."/>
        </authorList>
    </citation>
    <scope>NUCLEOTIDE SEQUENCE [LARGE SCALE GENOMIC DNA]</scope>
    <source>
        <strain evidence="1 2">KIGAM252</strain>
    </source>
</reference>
<dbReference type="RefSeq" id="WP_211556613.1">
    <property type="nucleotide sequence ID" value="NZ_JAGVRK010000001.1"/>
</dbReference>
<comment type="caution">
    <text evidence="1">The sequence shown here is derived from an EMBL/GenBank/DDBJ whole genome shotgun (WGS) entry which is preliminary data.</text>
</comment>
<dbReference type="InterPro" id="IPR025572">
    <property type="entry name" value="YgaB"/>
</dbReference>
<keyword evidence="2" id="KW-1185">Reference proteome</keyword>
<dbReference type="Pfam" id="PF14182">
    <property type="entry name" value="YgaB"/>
    <property type="match status" value="1"/>
</dbReference>
<dbReference type="Proteomes" id="UP000682403">
    <property type="component" value="Unassembled WGS sequence"/>
</dbReference>
<sequence>MSKFDVLVEEQLRTMDKLLELQNEVERCQRIERELERLQNEDKLRLVQDEIQVMKMELHSIQQTFEKQTEEVIQSYKNHPVRER</sequence>
<evidence type="ECO:0008006" key="3">
    <source>
        <dbReference type="Google" id="ProtNLM"/>
    </source>
</evidence>
<evidence type="ECO:0000313" key="1">
    <source>
        <dbReference type="EMBL" id="MBS2967961.1"/>
    </source>
</evidence>
<evidence type="ECO:0000313" key="2">
    <source>
        <dbReference type="Proteomes" id="UP000682403"/>
    </source>
</evidence>
<dbReference type="EMBL" id="JAGVRK010000001">
    <property type="protein sequence ID" value="MBS2967961.1"/>
    <property type="molecule type" value="Genomic_DNA"/>
</dbReference>
<protein>
    <recommendedName>
        <fullName evidence="3">YgaB-like protein</fullName>
    </recommendedName>
</protein>